<proteinExistence type="predicted"/>
<keyword evidence="1" id="KW-1133">Transmembrane helix</keyword>
<sequence>MIVLVALLSGLVFALGLGLAGMTRPDNVLAFLDLAGAWDPALMLVLAGASGLYMLVAPAVLQRHRPLLAPRFHVTMRRDIDAKLLLGAALFGVGWGLVGLCPGPALVGLAGGGGDLVLFVAAMLAGMFLFTRVEAPSP</sequence>
<organism evidence="2 3">
    <name type="scientific">Nannocystis punicea</name>
    <dbReference type="NCBI Taxonomy" id="2995304"/>
    <lineage>
        <taxon>Bacteria</taxon>
        <taxon>Pseudomonadati</taxon>
        <taxon>Myxococcota</taxon>
        <taxon>Polyangia</taxon>
        <taxon>Nannocystales</taxon>
        <taxon>Nannocystaceae</taxon>
        <taxon>Nannocystis</taxon>
    </lineage>
</organism>
<gene>
    <name evidence="2" type="ORF">O0S08_26220</name>
</gene>
<accession>A0ABY7GRZ7</accession>
<dbReference type="Proteomes" id="UP001164459">
    <property type="component" value="Chromosome"/>
</dbReference>
<name>A0ABY7GRZ7_9BACT</name>
<dbReference type="EMBL" id="CP114040">
    <property type="protein sequence ID" value="WAS89704.1"/>
    <property type="molecule type" value="Genomic_DNA"/>
</dbReference>
<keyword evidence="1" id="KW-0812">Transmembrane</keyword>
<keyword evidence="3" id="KW-1185">Reference proteome</keyword>
<dbReference type="InterPro" id="IPR046513">
    <property type="entry name" value="DUF6691"/>
</dbReference>
<keyword evidence="1" id="KW-0472">Membrane</keyword>
<evidence type="ECO:0000313" key="3">
    <source>
        <dbReference type="Proteomes" id="UP001164459"/>
    </source>
</evidence>
<feature type="transmembrane region" description="Helical" evidence="1">
    <location>
        <begin position="41"/>
        <end position="61"/>
    </location>
</feature>
<evidence type="ECO:0000256" key="1">
    <source>
        <dbReference type="SAM" id="Phobius"/>
    </source>
</evidence>
<reference evidence="2" key="1">
    <citation type="submission" date="2022-11" db="EMBL/GenBank/DDBJ databases">
        <title>Minimal conservation of predation-associated metabolite biosynthetic gene clusters underscores biosynthetic potential of Myxococcota including descriptions for ten novel species: Archangium lansinium sp. nov., Myxococcus landrumus sp. nov., Nannocystis bai.</title>
        <authorList>
            <person name="Ahearne A."/>
            <person name="Stevens C."/>
            <person name="Dowd S."/>
        </authorList>
    </citation>
    <scope>NUCLEOTIDE SEQUENCE</scope>
    <source>
        <strain evidence="2">Fl3</strain>
    </source>
</reference>
<evidence type="ECO:0000313" key="2">
    <source>
        <dbReference type="EMBL" id="WAS89704.1"/>
    </source>
</evidence>
<feature type="transmembrane region" description="Helical" evidence="1">
    <location>
        <begin position="106"/>
        <end position="130"/>
    </location>
</feature>
<dbReference type="RefSeq" id="WP_269032014.1">
    <property type="nucleotide sequence ID" value="NZ_CP114040.1"/>
</dbReference>
<feature type="transmembrane region" description="Helical" evidence="1">
    <location>
        <begin position="82"/>
        <end position="100"/>
    </location>
</feature>
<dbReference type="Pfam" id="PF20398">
    <property type="entry name" value="DUF6691"/>
    <property type="match status" value="1"/>
</dbReference>
<protein>
    <submittedName>
        <fullName evidence="2">YeeE/YedE family protein</fullName>
    </submittedName>
</protein>